<protein>
    <submittedName>
        <fullName evidence="1">Uncharacterized protein</fullName>
    </submittedName>
</protein>
<organism evidence="1 2">
    <name type="scientific">Clostridioides difficile</name>
    <name type="common">Peptoclostridium difficile</name>
    <dbReference type="NCBI Taxonomy" id="1496"/>
    <lineage>
        <taxon>Bacteria</taxon>
        <taxon>Bacillati</taxon>
        <taxon>Bacillota</taxon>
        <taxon>Clostridia</taxon>
        <taxon>Peptostreptococcales</taxon>
        <taxon>Peptostreptococcaceae</taxon>
        <taxon>Clostridioides</taxon>
    </lineage>
</organism>
<accession>A0A9X8RLG7</accession>
<dbReference type="RefSeq" id="WP_021402167.1">
    <property type="nucleotide sequence ID" value="NZ_CAACYX010000013.1"/>
</dbReference>
<evidence type="ECO:0000313" key="1">
    <source>
        <dbReference type="EMBL" id="SJS98549.1"/>
    </source>
</evidence>
<name>A0A9X8RLG7_CLODI</name>
<comment type="caution">
    <text evidence="1">The sequence shown here is derived from an EMBL/GenBank/DDBJ whole genome shotgun (WGS) entry which is preliminary data.</text>
</comment>
<dbReference type="Proteomes" id="UP000189137">
    <property type="component" value="Unassembled WGS sequence"/>
</dbReference>
<proteinExistence type="predicted"/>
<evidence type="ECO:0000313" key="2">
    <source>
        <dbReference type="Proteomes" id="UP000189137"/>
    </source>
</evidence>
<dbReference type="EMBL" id="FUPS01000014">
    <property type="protein sequence ID" value="SJS98549.1"/>
    <property type="molecule type" value="Genomic_DNA"/>
</dbReference>
<sequence length="120" mass="14390">MGHYSEEWEECAFCKTNSNKCDVYDKLFVSTPVCEKCTAKIIEIIEENKRRDTIDIRNMHIESINNLFHDWNINSKLTYKDMSTIIELLNEVKNRDDYKSITTVDEYYGLNIKSYRKKRF</sequence>
<gene>
    <name evidence="1" type="ORF">SAMEA3375112_03339</name>
</gene>
<dbReference type="AlphaFoldDB" id="A0A9X8RLG7"/>
<reference evidence="1 2" key="1">
    <citation type="submission" date="2017-02" db="EMBL/GenBank/DDBJ databases">
        <authorList>
            <consortium name="Pathogen Informatics"/>
        </authorList>
    </citation>
    <scope>NUCLEOTIDE SEQUENCE [LARGE SCALE GENOMIC DNA]</scope>
    <source>
        <strain evidence="1 2">VRECD0157</strain>
    </source>
</reference>